<dbReference type="RefSeq" id="WP_073081589.1">
    <property type="nucleotide sequence ID" value="NZ_FQWS01000001.1"/>
</dbReference>
<dbReference type="OrthoDB" id="1436148at2"/>
<name>A0A1M5JQG1_9FLAO</name>
<keyword evidence="2" id="KW-1185">Reference proteome</keyword>
<sequence length="213" mass="24777">MILKKAIVPIILCLVVVLQSCKGDIKVDSIFENEAPKNNIIGKKHFLEEDGIQLQLPEEFERYSAAKYERLLDSLVSKKEFELERERLRNMRNLEGNNYIYFAPDINITYMINTIPYAPIRKQDAQKLLGIIRQNQNIASKNSNVEYTKITAKYRSLTGAQIFKAIFKVDEKKGDRFFYQQAYFISSNQKSVLINISSPVDVDFDPYIEKMIF</sequence>
<dbReference type="Proteomes" id="UP000184522">
    <property type="component" value="Unassembled WGS sequence"/>
</dbReference>
<reference evidence="2" key="1">
    <citation type="submission" date="2016-11" db="EMBL/GenBank/DDBJ databases">
        <authorList>
            <person name="Varghese N."/>
            <person name="Submissions S."/>
        </authorList>
    </citation>
    <scope>NUCLEOTIDE SEQUENCE [LARGE SCALE GENOMIC DNA]</scope>
    <source>
        <strain evidence="2">DSM 25330</strain>
    </source>
</reference>
<dbReference type="AlphaFoldDB" id="A0A1M5JQG1"/>
<evidence type="ECO:0008006" key="3">
    <source>
        <dbReference type="Google" id="ProtNLM"/>
    </source>
</evidence>
<dbReference type="STRING" id="1089305.SAMN05444148_0107"/>
<evidence type="ECO:0000313" key="2">
    <source>
        <dbReference type="Proteomes" id="UP000184522"/>
    </source>
</evidence>
<gene>
    <name evidence="1" type="ORF">SAMN05444148_0107</name>
</gene>
<dbReference type="PROSITE" id="PS51257">
    <property type="entry name" value="PROKAR_LIPOPROTEIN"/>
    <property type="match status" value="1"/>
</dbReference>
<proteinExistence type="predicted"/>
<accession>A0A1M5JQG1</accession>
<evidence type="ECO:0000313" key="1">
    <source>
        <dbReference type="EMBL" id="SHG42520.1"/>
    </source>
</evidence>
<dbReference type="EMBL" id="FQWS01000001">
    <property type="protein sequence ID" value="SHG42520.1"/>
    <property type="molecule type" value="Genomic_DNA"/>
</dbReference>
<organism evidence="1 2">
    <name type="scientific">Winogradskyella jejuensis</name>
    <dbReference type="NCBI Taxonomy" id="1089305"/>
    <lineage>
        <taxon>Bacteria</taxon>
        <taxon>Pseudomonadati</taxon>
        <taxon>Bacteroidota</taxon>
        <taxon>Flavobacteriia</taxon>
        <taxon>Flavobacteriales</taxon>
        <taxon>Flavobacteriaceae</taxon>
        <taxon>Winogradskyella</taxon>
    </lineage>
</organism>
<protein>
    <recommendedName>
        <fullName evidence="3">Lipoprotein</fullName>
    </recommendedName>
</protein>